<evidence type="ECO:0000256" key="3">
    <source>
        <dbReference type="ARBA" id="ARBA00012083"/>
    </source>
</evidence>
<protein>
    <recommendedName>
        <fullName evidence="3 5">Glucose-6-phosphate 1-epimerase</fullName>
        <ecNumber evidence="3 5">5.1.3.15</ecNumber>
    </recommendedName>
</protein>
<accession>A0A9P4MG86</accession>
<dbReference type="PANTHER" id="PTHR11122">
    <property type="entry name" value="APOSPORY-ASSOCIATED PROTEIN C-RELATED"/>
    <property type="match status" value="1"/>
</dbReference>
<proteinExistence type="inferred from homology"/>
<dbReference type="Pfam" id="PF01263">
    <property type="entry name" value="Aldose_epim"/>
    <property type="match status" value="1"/>
</dbReference>
<dbReference type="PIRSF" id="PIRSF016020">
    <property type="entry name" value="PHexose_mutarotase"/>
    <property type="match status" value="1"/>
</dbReference>
<dbReference type="OrthoDB" id="1659429at2759"/>
<evidence type="ECO:0000256" key="5">
    <source>
        <dbReference type="PIRNR" id="PIRNR016020"/>
    </source>
</evidence>
<evidence type="ECO:0000313" key="9">
    <source>
        <dbReference type="EMBL" id="KAF2151887.1"/>
    </source>
</evidence>
<name>A0A9P4MG86_9PEZI</name>
<reference evidence="9" key="1">
    <citation type="journal article" date="2020" name="Stud. Mycol.">
        <title>101 Dothideomycetes genomes: a test case for predicting lifestyles and emergence of pathogens.</title>
        <authorList>
            <person name="Haridas S."/>
            <person name="Albert R."/>
            <person name="Binder M."/>
            <person name="Bloem J."/>
            <person name="Labutti K."/>
            <person name="Salamov A."/>
            <person name="Andreopoulos B."/>
            <person name="Baker S."/>
            <person name="Barry K."/>
            <person name="Bills G."/>
            <person name="Bluhm B."/>
            <person name="Cannon C."/>
            <person name="Castanera R."/>
            <person name="Culley D."/>
            <person name="Daum C."/>
            <person name="Ezra D."/>
            <person name="Gonzalez J."/>
            <person name="Henrissat B."/>
            <person name="Kuo A."/>
            <person name="Liang C."/>
            <person name="Lipzen A."/>
            <person name="Lutzoni F."/>
            <person name="Magnuson J."/>
            <person name="Mondo S."/>
            <person name="Nolan M."/>
            <person name="Ohm R."/>
            <person name="Pangilinan J."/>
            <person name="Park H.-J."/>
            <person name="Ramirez L."/>
            <person name="Alfaro M."/>
            <person name="Sun H."/>
            <person name="Tritt A."/>
            <person name="Yoshinaga Y."/>
            <person name="Zwiers L.-H."/>
            <person name="Turgeon B."/>
            <person name="Goodwin S."/>
            <person name="Spatafora J."/>
            <person name="Crous P."/>
            <person name="Grigoriev I."/>
        </authorList>
    </citation>
    <scope>NUCLEOTIDE SEQUENCE</scope>
    <source>
        <strain evidence="9">CBS 260.36</strain>
    </source>
</reference>
<feature type="binding site" evidence="7">
    <location>
        <position position="75"/>
    </location>
    <ligand>
        <name>substrate</name>
    </ligand>
</feature>
<dbReference type="GO" id="GO:0047938">
    <property type="term" value="F:glucose-6-phosphate 1-epimerase activity"/>
    <property type="evidence" value="ECO:0007669"/>
    <property type="project" value="UniProtKB-UniRule"/>
</dbReference>
<evidence type="ECO:0000256" key="1">
    <source>
        <dbReference type="ARBA" id="ARBA00001096"/>
    </source>
</evidence>
<comment type="similarity">
    <text evidence="2 5">Belongs to the glucose-6-phosphate 1-epimerase family.</text>
</comment>
<evidence type="ECO:0000256" key="8">
    <source>
        <dbReference type="SAM" id="MobiDB-lite"/>
    </source>
</evidence>
<feature type="binding site" evidence="7">
    <location>
        <position position="99"/>
    </location>
    <ligand>
        <name>substrate</name>
    </ligand>
</feature>
<feature type="region of interest" description="Disordered" evidence="8">
    <location>
        <begin position="1"/>
        <end position="25"/>
    </location>
</feature>
<dbReference type="InterPro" id="IPR011013">
    <property type="entry name" value="Gal_mutarotase_sf_dom"/>
</dbReference>
<gene>
    <name evidence="9" type="ORF">K461DRAFT_279402</name>
</gene>
<evidence type="ECO:0000313" key="10">
    <source>
        <dbReference type="Proteomes" id="UP000799439"/>
    </source>
</evidence>
<feature type="binding site" evidence="7">
    <location>
        <position position="104"/>
    </location>
    <ligand>
        <name>substrate</name>
    </ligand>
</feature>
<dbReference type="CDD" id="cd09020">
    <property type="entry name" value="D-hex-6-P-epi_like"/>
    <property type="match status" value="1"/>
</dbReference>
<feature type="active site" evidence="6">
    <location>
        <position position="291"/>
    </location>
</feature>
<organism evidence="9 10">
    <name type="scientific">Myriangium duriaei CBS 260.36</name>
    <dbReference type="NCBI Taxonomy" id="1168546"/>
    <lineage>
        <taxon>Eukaryota</taxon>
        <taxon>Fungi</taxon>
        <taxon>Dikarya</taxon>
        <taxon>Ascomycota</taxon>
        <taxon>Pezizomycotina</taxon>
        <taxon>Dothideomycetes</taxon>
        <taxon>Dothideomycetidae</taxon>
        <taxon>Myriangiales</taxon>
        <taxon>Myriangiaceae</taxon>
        <taxon>Myriangium</taxon>
    </lineage>
</organism>
<dbReference type="GO" id="GO:0005975">
    <property type="term" value="P:carbohydrate metabolic process"/>
    <property type="evidence" value="ECO:0007669"/>
    <property type="project" value="InterPro"/>
</dbReference>
<comment type="catalytic activity">
    <reaction evidence="1">
        <text>alpha-D-glucose 6-phosphate = beta-D-glucose 6-phosphate</text>
        <dbReference type="Rhea" id="RHEA:16249"/>
        <dbReference type="ChEBI" id="CHEBI:58225"/>
        <dbReference type="ChEBI" id="CHEBI:58247"/>
        <dbReference type="EC" id="5.1.3.15"/>
    </reaction>
</comment>
<dbReference type="AlphaFoldDB" id="A0A9P4MG86"/>
<evidence type="ECO:0000256" key="7">
    <source>
        <dbReference type="PIRSR" id="PIRSR016020-2"/>
    </source>
</evidence>
<dbReference type="EC" id="5.1.3.15" evidence="3 5"/>
<dbReference type="GO" id="GO:0005737">
    <property type="term" value="C:cytoplasm"/>
    <property type="evidence" value="ECO:0007669"/>
    <property type="project" value="TreeGrafter"/>
</dbReference>
<keyword evidence="4 5" id="KW-0413">Isomerase</keyword>
<comment type="caution">
    <text evidence="9">The sequence shown here is derived from an EMBL/GenBank/DDBJ whole genome shotgun (WGS) entry which is preliminary data.</text>
</comment>
<evidence type="ECO:0000256" key="2">
    <source>
        <dbReference type="ARBA" id="ARBA00005866"/>
    </source>
</evidence>
<dbReference type="GO" id="GO:0030246">
    <property type="term" value="F:carbohydrate binding"/>
    <property type="evidence" value="ECO:0007669"/>
    <property type="project" value="UniProtKB-UniRule"/>
</dbReference>
<dbReference type="PANTHER" id="PTHR11122:SF13">
    <property type="entry name" value="GLUCOSE-6-PHOSPHATE 1-EPIMERASE"/>
    <property type="match status" value="1"/>
</dbReference>
<keyword evidence="10" id="KW-1185">Reference proteome</keyword>
<dbReference type="SUPFAM" id="SSF74650">
    <property type="entry name" value="Galactose mutarotase-like"/>
    <property type="match status" value="1"/>
</dbReference>
<comment type="function">
    <text evidence="5">Catalyzes the interconversion between the alpha and beta anomers from at least three hexose 6-phosphate sugars (Glc6P, Gal6P, and Man6P).</text>
</comment>
<sequence>MVDRSNKPSAISPAAGGPQPTVTAEGGKVTARLSTGESVEVILYGATVTSWKNANGHENLWVSSAAKLDGSKAIRGGIPVVFPVFGPPPKDHATSALPQHGFARISHWEYLGKSSSESAPVSKSGDSAVRLDFGLTPGNVSAEMRKAWPYEFALQYSVTLGRDGLQTVLEVRNPGTQKWDFQMLTHTYFHTPDISKTAVRGLAGVRYADKVLDMTEHYSQGNELKFEGQVDRVYKSLQQNTTSIVVDDKPAYDVVRDNLTDTVVWNPWKEGAQAIGDFEPKDGYKNMVCVEAGCVSGWQSLEGNDGFEAGQVLKSYL</sequence>
<evidence type="ECO:0000256" key="4">
    <source>
        <dbReference type="ARBA" id="ARBA00023235"/>
    </source>
</evidence>
<dbReference type="EMBL" id="ML996087">
    <property type="protein sequence ID" value="KAF2151887.1"/>
    <property type="molecule type" value="Genomic_DNA"/>
</dbReference>
<dbReference type="Gene3D" id="2.70.98.10">
    <property type="match status" value="1"/>
</dbReference>
<evidence type="ECO:0000256" key="6">
    <source>
        <dbReference type="PIRSR" id="PIRSR016020-1"/>
    </source>
</evidence>
<dbReference type="Proteomes" id="UP000799439">
    <property type="component" value="Unassembled WGS sequence"/>
</dbReference>
<dbReference type="InterPro" id="IPR008183">
    <property type="entry name" value="Aldose_1/G6P_1-epimerase"/>
</dbReference>
<feature type="active site" evidence="6">
    <location>
        <position position="186"/>
    </location>
</feature>
<dbReference type="InterPro" id="IPR025532">
    <property type="entry name" value="G6P_1-epimerase"/>
</dbReference>
<dbReference type="InterPro" id="IPR014718">
    <property type="entry name" value="GH-type_carb-bd"/>
</dbReference>